<dbReference type="Gene3D" id="3.30.565.10">
    <property type="entry name" value="Histidine kinase-like ATPase, C-terminal domain"/>
    <property type="match status" value="1"/>
</dbReference>
<accession>A0A1H8TUS9</accession>
<keyword evidence="4" id="KW-1185">Reference proteome</keyword>
<dbReference type="InterPro" id="IPR050267">
    <property type="entry name" value="Anti-sigma-factor_SerPK"/>
</dbReference>
<sequence>MKHQQLPAPDEFHVQAGADAVGDARRRIVLAARHWNVPLSDSVLADVELCASEIITNALTHAGDECWVRTHWTGQFLQVEVTDHSLRPPVSSTASPDATSGRGLAMVECFSHAWGWVPKELGKTVFFIVADEAVLTGTTRLSALARAAQACITQARSTALWASDTRRRRRARTRGRALRASTAVEALDRAGWPA</sequence>
<dbReference type="InterPro" id="IPR036890">
    <property type="entry name" value="HATPase_C_sf"/>
</dbReference>
<evidence type="ECO:0000313" key="4">
    <source>
        <dbReference type="Proteomes" id="UP000181951"/>
    </source>
</evidence>
<dbReference type="EMBL" id="FODD01000059">
    <property type="protein sequence ID" value="SEO94606.1"/>
    <property type="molecule type" value="Genomic_DNA"/>
</dbReference>
<evidence type="ECO:0000256" key="1">
    <source>
        <dbReference type="ARBA" id="ARBA00022527"/>
    </source>
</evidence>
<dbReference type="Proteomes" id="UP000181951">
    <property type="component" value="Unassembled WGS sequence"/>
</dbReference>
<keyword evidence="3" id="KW-0808">Transferase</keyword>
<keyword evidence="3" id="KW-0418">Kinase</keyword>
<dbReference type="GO" id="GO:0004674">
    <property type="term" value="F:protein serine/threonine kinase activity"/>
    <property type="evidence" value="ECO:0007669"/>
    <property type="project" value="UniProtKB-KW"/>
</dbReference>
<keyword evidence="1" id="KW-0723">Serine/threonine-protein kinase</keyword>
<dbReference type="InterPro" id="IPR003594">
    <property type="entry name" value="HATPase_dom"/>
</dbReference>
<dbReference type="RefSeq" id="WP_069463949.1">
    <property type="nucleotide sequence ID" value="NZ_FODD01000059.1"/>
</dbReference>
<proteinExistence type="predicted"/>
<gene>
    <name evidence="3" type="ORF">SAMN05216267_105910</name>
</gene>
<dbReference type="SUPFAM" id="SSF55874">
    <property type="entry name" value="ATPase domain of HSP90 chaperone/DNA topoisomerase II/histidine kinase"/>
    <property type="match status" value="1"/>
</dbReference>
<feature type="domain" description="Histidine kinase/HSP90-like ATPase" evidence="2">
    <location>
        <begin position="18"/>
        <end position="114"/>
    </location>
</feature>
<name>A0A1H8TUS9_9ACTN</name>
<dbReference type="STRING" id="310780.SAMN05216267_105910"/>
<dbReference type="CDD" id="cd16936">
    <property type="entry name" value="HATPase_RsbW-like"/>
    <property type="match status" value="1"/>
</dbReference>
<organism evidence="3 4">
    <name type="scientific">Actinacidiphila rubida</name>
    <dbReference type="NCBI Taxonomy" id="310780"/>
    <lineage>
        <taxon>Bacteria</taxon>
        <taxon>Bacillati</taxon>
        <taxon>Actinomycetota</taxon>
        <taxon>Actinomycetes</taxon>
        <taxon>Kitasatosporales</taxon>
        <taxon>Streptomycetaceae</taxon>
        <taxon>Actinacidiphila</taxon>
    </lineage>
</organism>
<dbReference type="PANTHER" id="PTHR35526">
    <property type="entry name" value="ANTI-SIGMA-F FACTOR RSBW-RELATED"/>
    <property type="match status" value="1"/>
</dbReference>
<dbReference type="PANTHER" id="PTHR35526:SF3">
    <property type="entry name" value="ANTI-SIGMA-F FACTOR RSBW"/>
    <property type="match status" value="1"/>
</dbReference>
<reference evidence="3 4" key="1">
    <citation type="submission" date="2016-10" db="EMBL/GenBank/DDBJ databases">
        <authorList>
            <person name="de Groot N.N."/>
        </authorList>
    </citation>
    <scope>NUCLEOTIDE SEQUENCE [LARGE SCALE GENOMIC DNA]</scope>
    <source>
        <strain evidence="3 4">CGMCC 4.2026</strain>
    </source>
</reference>
<dbReference type="Pfam" id="PF13581">
    <property type="entry name" value="HATPase_c_2"/>
    <property type="match status" value="1"/>
</dbReference>
<evidence type="ECO:0000259" key="2">
    <source>
        <dbReference type="Pfam" id="PF13581"/>
    </source>
</evidence>
<evidence type="ECO:0000313" key="3">
    <source>
        <dbReference type="EMBL" id="SEO94606.1"/>
    </source>
</evidence>
<dbReference type="AlphaFoldDB" id="A0A1H8TUS9"/>
<protein>
    <submittedName>
        <fullName evidence="3">Histidine kinase-like ATPase domain-containing protein</fullName>
    </submittedName>
</protein>